<gene>
    <name evidence="2" type="ORF">GCM10017783_08640</name>
</gene>
<evidence type="ECO:0000313" key="3">
    <source>
        <dbReference type="Proteomes" id="UP000632154"/>
    </source>
</evidence>
<sequence>MKKTLMLTALVMGAAGAQAQQATTATAADLYSQAQEYAVQADVAYPQAFYDRTLWKASVDSAYGAARMEPGNRDYQAYLAQLYTKTQWWINAYNTWSAMDNLNATERQWASLSAAKLAYLALQRGDRAAASAYVSQGMAWADSDSLRAIRSRL</sequence>
<feature type="signal peptide" evidence="1">
    <location>
        <begin position="1"/>
        <end position="19"/>
    </location>
</feature>
<feature type="chain" id="PRO_5046459136" evidence="1">
    <location>
        <begin position="20"/>
        <end position="153"/>
    </location>
</feature>
<keyword evidence="3" id="KW-1185">Reference proteome</keyword>
<evidence type="ECO:0000313" key="2">
    <source>
        <dbReference type="EMBL" id="GHF98896.1"/>
    </source>
</evidence>
<accession>A0ABQ3K0U1</accession>
<organism evidence="2 3">
    <name type="scientific">Deinococcus piscis</name>
    <dbReference type="NCBI Taxonomy" id="394230"/>
    <lineage>
        <taxon>Bacteria</taxon>
        <taxon>Thermotogati</taxon>
        <taxon>Deinococcota</taxon>
        <taxon>Deinococci</taxon>
        <taxon>Deinococcales</taxon>
        <taxon>Deinococcaceae</taxon>
        <taxon>Deinococcus</taxon>
    </lineage>
</organism>
<protein>
    <submittedName>
        <fullName evidence="2">Uncharacterized protein</fullName>
    </submittedName>
</protein>
<keyword evidence="1" id="KW-0732">Signal</keyword>
<dbReference type="EMBL" id="BNAL01000007">
    <property type="protein sequence ID" value="GHF98896.1"/>
    <property type="molecule type" value="Genomic_DNA"/>
</dbReference>
<comment type="caution">
    <text evidence="2">The sequence shown here is derived from an EMBL/GenBank/DDBJ whole genome shotgun (WGS) entry which is preliminary data.</text>
</comment>
<dbReference type="RefSeq" id="WP_189642444.1">
    <property type="nucleotide sequence ID" value="NZ_BNAL01000007.1"/>
</dbReference>
<evidence type="ECO:0000256" key="1">
    <source>
        <dbReference type="SAM" id="SignalP"/>
    </source>
</evidence>
<dbReference type="Proteomes" id="UP000632154">
    <property type="component" value="Unassembled WGS sequence"/>
</dbReference>
<name>A0ABQ3K0U1_9DEIO</name>
<proteinExistence type="predicted"/>
<reference evidence="3" key="1">
    <citation type="journal article" date="2019" name="Int. J. Syst. Evol. Microbiol.">
        <title>The Global Catalogue of Microorganisms (GCM) 10K type strain sequencing project: providing services to taxonomists for standard genome sequencing and annotation.</title>
        <authorList>
            <consortium name="The Broad Institute Genomics Platform"/>
            <consortium name="The Broad Institute Genome Sequencing Center for Infectious Disease"/>
            <person name="Wu L."/>
            <person name="Ma J."/>
        </authorList>
    </citation>
    <scope>NUCLEOTIDE SEQUENCE [LARGE SCALE GENOMIC DNA]</scope>
    <source>
        <strain evidence="3">CGMCC 1.18439</strain>
    </source>
</reference>